<accession>A0A1D1ZIV4</accession>
<proteinExistence type="predicted"/>
<evidence type="ECO:0000313" key="1">
    <source>
        <dbReference type="EMBL" id="JAT66884.1"/>
    </source>
</evidence>
<dbReference type="AlphaFoldDB" id="A0A1D1ZIV4"/>
<feature type="non-terminal residue" evidence="1">
    <location>
        <position position="204"/>
    </location>
</feature>
<sequence length="204" mass="23813">MNTLVVKRIITSSWNCLNHCTLYGKHCFLATEMPVMLQIRHSINGIPEKPFKVKDEQFETMMTTKQQNIINSMMQTSFYCCFPEKKREALIEVLKHILKYNLLKVGIPLDELLETDEFLRDKSFFLGRSTVLGCLGVHGQQLKSYIISFTTCLFCEHLVKLCSHREVERAEIWKFKVAFPFLFTNVLLDAAKDHLQHCAKYRNT</sequence>
<protein>
    <submittedName>
        <fullName evidence="1">Lipoyl synthase</fullName>
    </submittedName>
</protein>
<organism evidence="1">
    <name type="scientific">Anthurium amnicola</name>
    <dbReference type="NCBI Taxonomy" id="1678845"/>
    <lineage>
        <taxon>Eukaryota</taxon>
        <taxon>Viridiplantae</taxon>
        <taxon>Streptophyta</taxon>
        <taxon>Embryophyta</taxon>
        <taxon>Tracheophyta</taxon>
        <taxon>Spermatophyta</taxon>
        <taxon>Magnoliopsida</taxon>
        <taxon>Liliopsida</taxon>
        <taxon>Araceae</taxon>
        <taxon>Pothoideae</taxon>
        <taxon>Potheae</taxon>
        <taxon>Anthurium</taxon>
    </lineage>
</organism>
<gene>
    <name evidence="1" type="primary">lipA_15</name>
    <name evidence="1" type="ORF">g.107028</name>
</gene>
<dbReference type="EMBL" id="GDJX01001052">
    <property type="protein sequence ID" value="JAT66884.1"/>
    <property type="molecule type" value="Transcribed_RNA"/>
</dbReference>
<reference evidence="1" key="1">
    <citation type="submission" date="2015-07" db="EMBL/GenBank/DDBJ databases">
        <title>Transcriptome Assembly of Anthurium amnicola.</title>
        <authorList>
            <person name="Suzuki J."/>
        </authorList>
    </citation>
    <scope>NUCLEOTIDE SEQUENCE</scope>
</reference>
<name>A0A1D1ZIV4_9ARAE</name>